<evidence type="ECO:0000313" key="1">
    <source>
        <dbReference type="EMBL" id="KXJ85899.1"/>
    </source>
</evidence>
<name>A0A136IMN0_9PEZI</name>
<keyword evidence="2" id="KW-1185">Reference proteome</keyword>
<dbReference type="InParanoid" id="A0A136IMN0"/>
<organism evidence="1 2">
    <name type="scientific">Microdochium bolleyi</name>
    <dbReference type="NCBI Taxonomy" id="196109"/>
    <lineage>
        <taxon>Eukaryota</taxon>
        <taxon>Fungi</taxon>
        <taxon>Dikarya</taxon>
        <taxon>Ascomycota</taxon>
        <taxon>Pezizomycotina</taxon>
        <taxon>Sordariomycetes</taxon>
        <taxon>Xylariomycetidae</taxon>
        <taxon>Xylariales</taxon>
        <taxon>Microdochiaceae</taxon>
        <taxon>Microdochium</taxon>
    </lineage>
</organism>
<dbReference type="AlphaFoldDB" id="A0A136IMN0"/>
<evidence type="ECO:0000313" key="2">
    <source>
        <dbReference type="Proteomes" id="UP000070501"/>
    </source>
</evidence>
<reference evidence="2" key="1">
    <citation type="submission" date="2016-02" db="EMBL/GenBank/DDBJ databases">
        <title>Draft genome sequence of Microdochium bolleyi, a fungal endophyte of beachgrass.</title>
        <authorList>
            <consortium name="DOE Joint Genome Institute"/>
            <person name="David A.S."/>
            <person name="May G."/>
            <person name="Haridas S."/>
            <person name="Lim J."/>
            <person name="Wang M."/>
            <person name="Labutti K."/>
            <person name="Lipzen A."/>
            <person name="Barry K."/>
            <person name="Grigoriev I.V."/>
        </authorList>
    </citation>
    <scope>NUCLEOTIDE SEQUENCE [LARGE SCALE GENOMIC DNA]</scope>
    <source>
        <strain evidence="2">J235TASD1</strain>
    </source>
</reference>
<dbReference type="EMBL" id="KQ964273">
    <property type="protein sequence ID" value="KXJ85899.1"/>
    <property type="molecule type" value="Genomic_DNA"/>
</dbReference>
<protein>
    <submittedName>
        <fullName evidence="1">Uncharacterized protein</fullName>
    </submittedName>
</protein>
<dbReference type="Proteomes" id="UP000070501">
    <property type="component" value="Unassembled WGS sequence"/>
</dbReference>
<dbReference type="OrthoDB" id="10341381at2759"/>
<proteinExistence type="predicted"/>
<accession>A0A136IMN0</accession>
<sequence>MSRRQLSLAVTSVITILFLLLSIHTWSALGKGGFVDLPNMLSQITTPRPAALHLQHYPKKIYEGWVGESQGFTIIRSVTGEEQRRRESVEDFLRSTMENDP</sequence>
<gene>
    <name evidence="1" type="ORF">Micbo1qcDRAFT_38182</name>
</gene>